<feature type="transmembrane region" description="Helical" evidence="6">
    <location>
        <begin position="377"/>
        <end position="404"/>
    </location>
</feature>
<keyword evidence="5 6" id="KW-0472">Membrane</keyword>
<reference evidence="7 8" key="1">
    <citation type="journal article" date="2016" name="Int. J. Syst. Evol. Microbiol.">
        <title>Paraphotobacterium marinum gen. nov., sp. nov., a member of the family Vibrionaceae, isolated from surface seawater.</title>
        <authorList>
            <person name="Huang Z."/>
            <person name="Dong C."/>
            <person name="Shao Z."/>
        </authorList>
    </citation>
    <scope>NUCLEOTIDE SEQUENCE [LARGE SCALE GENOMIC DNA]</scope>
    <source>
        <strain evidence="7 8">NSCS20N07D</strain>
    </source>
</reference>
<dbReference type="AlphaFoldDB" id="A0A220VCU5"/>
<feature type="transmembrane region" description="Helical" evidence="6">
    <location>
        <begin position="288"/>
        <end position="309"/>
    </location>
</feature>
<dbReference type="Pfam" id="PF03169">
    <property type="entry name" value="OPT"/>
    <property type="match status" value="1"/>
</dbReference>
<feature type="transmembrane region" description="Helical" evidence="6">
    <location>
        <begin position="416"/>
        <end position="438"/>
    </location>
</feature>
<comment type="subcellular location">
    <subcellularLocation>
        <location evidence="1">Membrane</location>
        <topology evidence="1">Multi-pass membrane protein</topology>
    </subcellularLocation>
</comment>
<feature type="transmembrane region" description="Helical" evidence="6">
    <location>
        <begin position="676"/>
        <end position="694"/>
    </location>
</feature>
<dbReference type="InterPro" id="IPR004813">
    <property type="entry name" value="OPT"/>
</dbReference>
<feature type="transmembrane region" description="Helical" evidence="6">
    <location>
        <begin position="632"/>
        <end position="656"/>
    </location>
</feature>
<protein>
    <submittedName>
        <fullName evidence="7">Oligopeptide transporter, OPT family</fullName>
    </submittedName>
</protein>
<feature type="transmembrane region" description="Helical" evidence="6">
    <location>
        <begin position="249"/>
        <end position="268"/>
    </location>
</feature>
<name>A0A220VCU5_9GAMM</name>
<dbReference type="NCBIfam" id="TIGR00728">
    <property type="entry name" value="OPT_sfam"/>
    <property type="match status" value="1"/>
</dbReference>
<dbReference type="NCBIfam" id="TIGR00733">
    <property type="entry name" value="OPT family oligopeptide transporter"/>
    <property type="match status" value="1"/>
</dbReference>
<keyword evidence="8" id="KW-1185">Reference proteome</keyword>
<dbReference type="InterPro" id="IPR045035">
    <property type="entry name" value="YSL-like"/>
</dbReference>
<proteinExistence type="predicted"/>
<evidence type="ECO:0000256" key="4">
    <source>
        <dbReference type="ARBA" id="ARBA00022989"/>
    </source>
</evidence>
<feature type="transmembrane region" description="Helical" evidence="6">
    <location>
        <begin position="589"/>
        <end position="611"/>
    </location>
</feature>
<feature type="transmembrane region" description="Helical" evidence="6">
    <location>
        <begin position="188"/>
        <end position="209"/>
    </location>
</feature>
<dbReference type="GO" id="GO:0016020">
    <property type="term" value="C:membrane"/>
    <property type="evidence" value="ECO:0007669"/>
    <property type="project" value="UniProtKB-SubCell"/>
</dbReference>
<feature type="transmembrane region" description="Helical" evidence="6">
    <location>
        <begin position="345"/>
        <end position="365"/>
    </location>
</feature>
<feature type="transmembrane region" description="Helical" evidence="6">
    <location>
        <begin position="555"/>
        <end position="574"/>
    </location>
</feature>
<feature type="transmembrane region" description="Helical" evidence="6">
    <location>
        <begin position="62"/>
        <end position="81"/>
    </location>
</feature>
<evidence type="ECO:0000256" key="1">
    <source>
        <dbReference type="ARBA" id="ARBA00004141"/>
    </source>
</evidence>
<feature type="transmembrane region" description="Helical" evidence="6">
    <location>
        <begin position="450"/>
        <end position="469"/>
    </location>
</feature>
<evidence type="ECO:0000256" key="6">
    <source>
        <dbReference type="SAM" id="Phobius"/>
    </source>
</evidence>
<feature type="transmembrane region" description="Helical" evidence="6">
    <location>
        <begin position="127"/>
        <end position="144"/>
    </location>
</feature>
<accession>A0A220VCU5</accession>
<dbReference type="InterPro" id="IPR004814">
    <property type="entry name" value="Oligopep_transpt"/>
</dbReference>
<evidence type="ECO:0000313" key="8">
    <source>
        <dbReference type="Proteomes" id="UP000242175"/>
    </source>
</evidence>
<organism evidence="7 8">
    <name type="scientific">Paraphotobacterium marinum</name>
    <dbReference type="NCBI Taxonomy" id="1755811"/>
    <lineage>
        <taxon>Bacteria</taxon>
        <taxon>Pseudomonadati</taxon>
        <taxon>Pseudomonadota</taxon>
        <taxon>Gammaproteobacteria</taxon>
        <taxon>Vibrionales</taxon>
        <taxon>Vibrionaceae</taxon>
        <taxon>Paraphotobacterium</taxon>
    </lineage>
</organism>
<feature type="transmembrane region" description="Helical" evidence="6">
    <location>
        <begin position="221"/>
        <end position="242"/>
    </location>
</feature>
<evidence type="ECO:0000256" key="3">
    <source>
        <dbReference type="ARBA" id="ARBA00022692"/>
    </source>
</evidence>
<sequence>MQFKPYLNFFFTNTIILENKLKSFIPASQKLPELTIRACLLAAFITLILMAANMYLALKVGLTFSTTLPAAVISMAVLSRFKNSNILENTAVQTFASTGGTSSAIVFALPALIIVGTWANFPYWQTTLISLLGGLLGVFFTIPLRRALVVESEKDLPFPEGTAAAEVLKVGETIIQSKKQNEKKESGIGFLVSGGLISAAASLLINGFKLASGGISHLSKIGGSVASTSCGFGFALVGAGYLIGARLCLYMLAGTIFANWVLIPYFSASPEYASMSLSDISDSVYTTNIRYIGVGCIAVAALWSIITLIKPLYEGIMASIRDHKANKLSDEDLMLRTEKDIPVKYLSTAILFIAIPLIALIAYFIGTQPIQLTGGKLFALVLFCVFLAILIGFIIAAIAGYMAGLIGSSNSPISGLIYLTAIIIALVLSLYGSAYFEISNESQELVNKSIVGIVLFIASLVLAMAACANDNLQDLKTGQIVGATPWKQQTALLMGVAVAALIVSPVFNMLYNAYGLQGAPLPHPNMDLSNALNSPQSNIAAALTKGIVTHTLNWNMLLLGGAIGVILIALDYVFKALKWPRISLFSFSIAIYLPMDMILPIVIGGIIAYFIHKKLKARSNSEEDFENQKTPGVLVASGLIVGEALMSIFIAGGIGATGNQNFISLVSSSYGDLANYVGLIIFIIGLLISMKYMLKRFKLN</sequence>
<evidence type="ECO:0000313" key="7">
    <source>
        <dbReference type="EMBL" id="ASK78165.1"/>
    </source>
</evidence>
<dbReference type="PANTHER" id="PTHR31645:SF0">
    <property type="entry name" value="OLIGOPEPTIDE TRANSPORTER YGL114W-RELATED"/>
    <property type="match status" value="1"/>
</dbReference>
<dbReference type="GO" id="GO:0035673">
    <property type="term" value="F:oligopeptide transmembrane transporter activity"/>
    <property type="evidence" value="ECO:0007669"/>
    <property type="project" value="InterPro"/>
</dbReference>
<keyword evidence="4 6" id="KW-1133">Transmembrane helix</keyword>
<evidence type="ECO:0000256" key="5">
    <source>
        <dbReference type="ARBA" id="ARBA00023136"/>
    </source>
</evidence>
<dbReference type="KEGG" id="pmai:CF386_03515"/>
<keyword evidence="2" id="KW-0813">Transport</keyword>
<gene>
    <name evidence="7" type="ORF">CF386_03515</name>
</gene>
<keyword evidence="3 6" id="KW-0812">Transmembrane</keyword>
<dbReference type="Proteomes" id="UP000242175">
    <property type="component" value="Chromosome large"/>
</dbReference>
<feature type="transmembrane region" description="Helical" evidence="6">
    <location>
        <begin position="102"/>
        <end position="121"/>
    </location>
</feature>
<dbReference type="EMBL" id="CP022355">
    <property type="protein sequence ID" value="ASK78165.1"/>
    <property type="molecule type" value="Genomic_DNA"/>
</dbReference>
<evidence type="ECO:0000256" key="2">
    <source>
        <dbReference type="ARBA" id="ARBA00022448"/>
    </source>
</evidence>
<feature type="transmembrane region" description="Helical" evidence="6">
    <location>
        <begin position="34"/>
        <end position="56"/>
    </location>
</feature>
<feature type="transmembrane region" description="Helical" evidence="6">
    <location>
        <begin position="490"/>
        <end position="511"/>
    </location>
</feature>
<dbReference type="PANTHER" id="PTHR31645">
    <property type="entry name" value="OLIGOPEPTIDE TRANSPORTER YGL114W-RELATED"/>
    <property type="match status" value="1"/>
</dbReference>